<dbReference type="InterPro" id="IPR035093">
    <property type="entry name" value="RelE/ParE_toxin_dom_sf"/>
</dbReference>
<evidence type="ECO:0000313" key="3">
    <source>
        <dbReference type="EMBL" id="MEC3938082.1"/>
    </source>
</evidence>
<dbReference type="PANTHER" id="PTHR35601">
    <property type="entry name" value="TOXIN RELE"/>
    <property type="match status" value="1"/>
</dbReference>
<dbReference type="InterPro" id="IPR007712">
    <property type="entry name" value="RelE/ParE_toxin"/>
</dbReference>
<comment type="similarity">
    <text evidence="1">Belongs to the RelE toxin family.</text>
</comment>
<gene>
    <name evidence="3" type="ORF">VOF76_18120</name>
</gene>
<dbReference type="PANTHER" id="PTHR35601:SF1">
    <property type="entry name" value="TOXIN RELE"/>
    <property type="match status" value="1"/>
</dbReference>
<comment type="caution">
    <text evidence="3">The sequence shown here is derived from an EMBL/GenBank/DDBJ whole genome shotgun (WGS) entry which is preliminary data.</text>
</comment>
<dbReference type="EMBL" id="JAYMCU010000037">
    <property type="protein sequence ID" value="MEC3938082.1"/>
    <property type="molecule type" value="Genomic_DNA"/>
</dbReference>
<dbReference type="SUPFAM" id="SSF143011">
    <property type="entry name" value="RelE-like"/>
    <property type="match status" value="1"/>
</dbReference>
<dbReference type="Gene3D" id="3.30.2310.20">
    <property type="entry name" value="RelE-like"/>
    <property type="match status" value="1"/>
</dbReference>
<dbReference type="Proteomes" id="UP001357437">
    <property type="component" value="Unassembled WGS sequence"/>
</dbReference>
<evidence type="ECO:0000256" key="2">
    <source>
        <dbReference type="ARBA" id="ARBA00022649"/>
    </source>
</evidence>
<protein>
    <submittedName>
        <fullName evidence="3">Type II toxin-antitoxin system RelE/ParE family toxin</fullName>
    </submittedName>
</protein>
<accession>A0ABU6I989</accession>
<reference evidence="3 4" key="1">
    <citation type="submission" date="2024-01" db="EMBL/GenBank/DDBJ databases">
        <title>Comparative Genomics of Leclercia adecarboxylata Strains Isolated from Several Sources.</title>
        <authorList>
            <person name="Yescas-Zazueta V."/>
            <person name="Balbuena-Alonso M.G."/>
            <person name="Valencia D."/>
            <person name="Mendez-Pfeiffer P.A."/>
            <person name="Ballesteros-Monrreal M.G."/>
            <person name="Rocha-Gracia R.D.C."/>
            <person name="Barrios-Villa E."/>
        </authorList>
    </citation>
    <scope>NUCLEOTIDE SEQUENCE [LARGE SCALE GENOMIC DNA]</scope>
    <source>
        <strain evidence="3 4">33MEM</strain>
    </source>
</reference>
<evidence type="ECO:0000256" key="1">
    <source>
        <dbReference type="ARBA" id="ARBA00006226"/>
    </source>
</evidence>
<dbReference type="Pfam" id="PF05016">
    <property type="entry name" value="ParE_toxin"/>
    <property type="match status" value="1"/>
</dbReference>
<sequence>MPEIVWTGKATKQLLKLLTADGDAIEEGVEELQKWPNIPHLNVKKLTDDKKGRWRLAVGNYRVLWTVIKGEPVIIEVLEVLKRTTTTYKKR</sequence>
<name>A0ABU6I989_9ENTR</name>
<organism evidence="3 4">
    <name type="scientific">Leclercia adecarboxylata</name>
    <dbReference type="NCBI Taxonomy" id="83655"/>
    <lineage>
        <taxon>Bacteria</taxon>
        <taxon>Pseudomonadati</taxon>
        <taxon>Pseudomonadota</taxon>
        <taxon>Gammaproteobacteria</taxon>
        <taxon>Enterobacterales</taxon>
        <taxon>Enterobacteriaceae</taxon>
        <taxon>Leclercia</taxon>
    </lineage>
</organism>
<evidence type="ECO:0000313" key="4">
    <source>
        <dbReference type="Proteomes" id="UP001357437"/>
    </source>
</evidence>
<proteinExistence type="inferred from homology"/>
<keyword evidence="2" id="KW-1277">Toxin-antitoxin system</keyword>
<dbReference type="RefSeq" id="WP_104677995.1">
    <property type="nucleotide sequence ID" value="NZ_CP102376.1"/>
</dbReference>
<keyword evidence="4" id="KW-1185">Reference proteome</keyword>